<evidence type="ECO:0000313" key="1">
    <source>
        <dbReference type="EMBL" id="MBA4675397.1"/>
    </source>
</evidence>
<proteinExistence type="predicted"/>
<name>A0A7C9AUC3_OPUST</name>
<reference evidence="1" key="2">
    <citation type="submission" date="2020-07" db="EMBL/GenBank/DDBJ databases">
        <authorList>
            <person name="Vera ALvarez R."/>
            <person name="Arias-Moreno D.M."/>
            <person name="Jimenez-Jacinto V."/>
            <person name="Jimenez-Bremont J.F."/>
            <person name="Swaminathan K."/>
            <person name="Moose S.P."/>
            <person name="Guerrero-Gonzalez M.L."/>
            <person name="Marino-Ramirez L."/>
            <person name="Landsman D."/>
            <person name="Rodriguez-Kessler M."/>
            <person name="Delgado-Sanchez P."/>
        </authorList>
    </citation>
    <scope>NUCLEOTIDE SEQUENCE</scope>
    <source>
        <tissue evidence="1">Cladode</tissue>
    </source>
</reference>
<protein>
    <submittedName>
        <fullName evidence="1">Uncharacterized protein</fullName>
    </submittedName>
</protein>
<dbReference type="EMBL" id="GISG01267071">
    <property type="protein sequence ID" value="MBA4675397.1"/>
    <property type="molecule type" value="Transcribed_RNA"/>
</dbReference>
<reference evidence="1" key="1">
    <citation type="journal article" date="2013" name="J. Plant Res.">
        <title>Effect of fungi and light on seed germination of three Opuntia species from semiarid lands of central Mexico.</title>
        <authorList>
            <person name="Delgado-Sanchez P."/>
            <person name="Jimenez-Bremont J.F."/>
            <person name="Guerrero-Gonzalez Mde L."/>
            <person name="Flores J."/>
        </authorList>
    </citation>
    <scope>NUCLEOTIDE SEQUENCE</scope>
    <source>
        <tissue evidence="1">Cladode</tissue>
    </source>
</reference>
<dbReference type="AlphaFoldDB" id="A0A7C9AUC3"/>
<sequence length="108" mass="12147">MKMMKAINISNHNVSASKSGDELGHSVTIFTQSQVLAHSDGLAFARIYQSEGNCKFFTVSQENSLLLLLIKVIKNELSQWKIAMLLHLPRKLYQQSMDLLNLGVELLD</sequence>
<organism evidence="1">
    <name type="scientific">Opuntia streptacantha</name>
    <name type="common">Prickly pear cactus</name>
    <name type="synonym">Opuntia cardona</name>
    <dbReference type="NCBI Taxonomy" id="393608"/>
    <lineage>
        <taxon>Eukaryota</taxon>
        <taxon>Viridiplantae</taxon>
        <taxon>Streptophyta</taxon>
        <taxon>Embryophyta</taxon>
        <taxon>Tracheophyta</taxon>
        <taxon>Spermatophyta</taxon>
        <taxon>Magnoliopsida</taxon>
        <taxon>eudicotyledons</taxon>
        <taxon>Gunneridae</taxon>
        <taxon>Pentapetalae</taxon>
        <taxon>Caryophyllales</taxon>
        <taxon>Cactineae</taxon>
        <taxon>Cactaceae</taxon>
        <taxon>Opuntioideae</taxon>
        <taxon>Opuntia</taxon>
    </lineage>
</organism>
<accession>A0A7C9AUC3</accession>